<organism evidence="4 5">
    <name type="scientific">Brevibacillus gelatini</name>
    <dbReference type="NCBI Taxonomy" id="1655277"/>
    <lineage>
        <taxon>Bacteria</taxon>
        <taxon>Bacillati</taxon>
        <taxon>Bacillota</taxon>
        <taxon>Bacilli</taxon>
        <taxon>Bacillales</taxon>
        <taxon>Paenibacillaceae</taxon>
        <taxon>Brevibacillus</taxon>
    </lineage>
</organism>
<sequence>MTHVYASTGRDRQLTKELADLVVSSHPEKDTAAMAAARLGILDFLAASLAAREDAGLVKLWSIAEAEGGRAQVPVIGQQRKASFLAAALLNGYIGHALDFDDVHSDVRGHPSTVILPALLSVAAVSSVSGQRFLAAYVIGVEVMARLGRAIGDAHYLKGWHNTSTLGVIAAAVAAGYAKGFSAEQLQKAIGFAATQASGLRAQFGTETKPLHAGLAAQSALLAVRLAEADFGGSSQALDGKHGFFAVYGDPELANSVLLQDWGASWRIVSPGLWFKIYPFCSAAHHAADAAVRLAARHTFTPDELAAVRIIFPPKGDAALVEKEPRTGEQGRFSVEYVVSLALHRRSLSLESFTAAPIDRDILAFLPRVQRAYDSEITPVLEAVPKGRFTIVEITTKAGQVYRERVDRPRGAPGNALTAKEVQQKLADVLTAAPTLAERLASTVDSLAAEADITPFLTLLG</sequence>
<proteinExistence type="inferred from homology"/>
<dbReference type="Pfam" id="PF19305">
    <property type="entry name" value="MmgE_PrpD_C"/>
    <property type="match status" value="1"/>
</dbReference>
<evidence type="ECO:0000256" key="1">
    <source>
        <dbReference type="ARBA" id="ARBA00006174"/>
    </source>
</evidence>
<feature type="domain" description="MmgE/PrpD N-terminal" evidence="2">
    <location>
        <begin position="17"/>
        <end position="251"/>
    </location>
</feature>
<keyword evidence="5" id="KW-1185">Reference proteome</keyword>
<dbReference type="SUPFAM" id="SSF103378">
    <property type="entry name" value="2-methylcitrate dehydratase PrpD"/>
    <property type="match status" value="1"/>
</dbReference>
<dbReference type="Pfam" id="PF03972">
    <property type="entry name" value="MmgE_PrpD_N"/>
    <property type="match status" value="1"/>
</dbReference>
<comment type="caution">
    <text evidence="4">The sequence shown here is derived from an EMBL/GenBank/DDBJ whole genome shotgun (WGS) entry which is preliminary data.</text>
</comment>
<dbReference type="Gene3D" id="1.10.4100.10">
    <property type="entry name" value="2-methylcitrate dehydratase PrpD"/>
    <property type="match status" value="1"/>
</dbReference>
<dbReference type="Proteomes" id="UP000268829">
    <property type="component" value="Unassembled WGS sequence"/>
</dbReference>
<dbReference type="EMBL" id="RHHS01000025">
    <property type="protein sequence ID" value="RNB57155.1"/>
    <property type="molecule type" value="Genomic_DNA"/>
</dbReference>
<dbReference type="InterPro" id="IPR042183">
    <property type="entry name" value="MmgE/PrpD_sf_1"/>
</dbReference>
<dbReference type="GO" id="GO:0016829">
    <property type="term" value="F:lyase activity"/>
    <property type="evidence" value="ECO:0007669"/>
    <property type="project" value="InterPro"/>
</dbReference>
<evidence type="ECO:0000259" key="2">
    <source>
        <dbReference type="Pfam" id="PF03972"/>
    </source>
</evidence>
<dbReference type="InterPro" id="IPR005656">
    <property type="entry name" value="MmgE_PrpD"/>
</dbReference>
<dbReference type="PANTHER" id="PTHR16943">
    <property type="entry name" value="2-METHYLCITRATE DEHYDRATASE-RELATED"/>
    <property type="match status" value="1"/>
</dbReference>
<evidence type="ECO:0000313" key="4">
    <source>
        <dbReference type="EMBL" id="RNB57155.1"/>
    </source>
</evidence>
<dbReference type="Gene3D" id="3.30.1330.120">
    <property type="entry name" value="2-methylcitrate dehydratase PrpD"/>
    <property type="match status" value="1"/>
</dbReference>
<accession>A0A3M8B2T5</accession>
<feature type="domain" description="MmgE/PrpD C-terminal" evidence="3">
    <location>
        <begin position="278"/>
        <end position="441"/>
    </location>
</feature>
<evidence type="ECO:0000259" key="3">
    <source>
        <dbReference type="Pfam" id="PF19305"/>
    </source>
</evidence>
<comment type="similarity">
    <text evidence="1">Belongs to the PrpD family.</text>
</comment>
<dbReference type="InterPro" id="IPR045336">
    <property type="entry name" value="MmgE_PrpD_N"/>
</dbReference>
<dbReference type="OrthoDB" id="9795089at2"/>
<evidence type="ECO:0000313" key="5">
    <source>
        <dbReference type="Proteomes" id="UP000268829"/>
    </source>
</evidence>
<dbReference type="RefSeq" id="WP_122904735.1">
    <property type="nucleotide sequence ID" value="NZ_RHHS01000025.1"/>
</dbReference>
<dbReference type="InterPro" id="IPR036148">
    <property type="entry name" value="MmgE/PrpD_sf"/>
</dbReference>
<reference evidence="4 5" key="1">
    <citation type="submission" date="2018-10" db="EMBL/GenBank/DDBJ databases">
        <title>Phylogenomics of Brevibacillus.</title>
        <authorList>
            <person name="Dunlap C."/>
        </authorList>
    </citation>
    <scope>NUCLEOTIDE SEQUENCE [LARGE SCALE GENOMIC DNA]</scope>
    <source>
        <strain evidence="4 5">DSM 100115</strain>
    </source>
</reference>
<gene>
    <name evidence="4" type="ORF">EDM57_10590</name>
</gene>
<dbReference type="PANTHER" id="PTHR16943:SF8">
    <property type="entry name" value="2-METHYLCITRATE DEHYDRATASE"/>
    <property type="match status" value="1"/>
</dbReference>
<dbReference type="InterPro" id="IPR045337">
    <property type="entry name" value="MmgE_PrpD_C"/>
</dbReference>
<name>A0A3M8B2T5_9BACL</name>
<dbReference type="InterPro" id="IPR042188">
    <property type="entry name" value="MmgE/PrpD_sf_2"/>
</dbReference>
<dbReference type="AlphaFoldDB" id="A0A3M8B2T5"/>
<protein>
    <submittedName>
        <fullName evidence="4">MmgE/PrpD family protein</fullName>
    </submittedName>
</protein>